<dbReference type="EMBL" id="AP012046">
    <property type="protein sequence ID" value="BAK95208.1"/>
    <property type="molecule type" value="Genomic_DNA"/>
</dbReference>
<accession>A0AAN1VRL4</accession>
<organism evidence="4 5">
    <name type="scientific">Tetragenococcus halophilus (strain DSM 20338 / JCM 20259 / NCIMB 9735 / NBRC 12172)</name>
    <name type="common">Pediococcus halophilus</name>
    <dbReference type="NCBI Taxonomy" id="945021"/>
    <lineage>
        <taxon>Bacteria</taxon>
        <taxon>Bacillati</taxon>
        <taxon>Bacillota</taxon>
        <taxon>Bacilli</taxon>
        <taxon>Lactobacillales</taxon>
        <taxon>Enterococcaceae</taxon>
        <taxon>Tetragenococcus</taxon>
    </lineage>
</organism>
<dbReference type="Gene3D" id="3.90.245.10">
    <property type="entry name" value="Ribonucleoside hydrolase-like"/>
    <property type="match status" value="1"/>
</dbReference>
<dbReference type="AlphaFoldDB" id="A0AAN1VRL4"/>
<keyword evidence="1 4" id="KW-0378">Hydrolase</keyword>
<feature type="domain" description="Inosine/uridine-preferring nucleoside hydrolase" evidence="3">
    <location>
        <begin position="7"/>
        <end position="303"/>
    </location>
</feature>
<dbReference type="KEGG" id="thl:TEH_18810"/>
<evidence type="ECO:0000256" key="2">
    <source>
        <dbReference type="ARBA" id="ARBA00023295"/>
    </source>
</evidence>
<evidence type="ECO:0000256" key="1">
    <source>
        <dbReference type="ARBA" id="ARBA00022801"/>
    </source>
</evidence>
<dbReference type="GO" id="GO:0006152">
    <property type="term" value="P:purine nucleoside catabolic process"/>
    <property type="evidence" value="ECO:0007669"/>
    <property type="project" value="TreeGrafter"/>
</dbReference>
<dbReference type="GO" id="GO:0008477">
    <property type="term" value="F:purine nucleosidase activity"/>
    <property type="evidence" value="ECO:0007669"/>
    <property type="project" value="TreeGrafter"/>
</dbReference>
<dbReference type="SUPFAM" id="SSF53590">
    <property type="entry name" value="Nucleoside hydrolase"/>
    <property type="match status" value="1"/>
</dbReference>
<dbReference type="GO" id="GO:0005829">
    <property type="term" value="C:cytosol"/>
    <property type="evidence" value="ECO:0007669"/>
    <property type="project" value="TreeGrafter"/>
</dbReference>
<dbReference type="InterPro" id="IPR001910">
    <property type="entry name" value="Inosine/uridine_hydrolase_dom"/>
</dbReference>
<evidence type="ECO:0000259" key="3">
    <source>
        <dbReference type="Pfam" id="PF01156"/>
    </source>
</evidence>
<dbReference type="PANTHER" id="PTHR12304">
    <property type="entry name" value="INOSINE-URIDINE PREFERRING NUCLEOSIDE HYDROLASE"/>
    <property type="match status" value="1"/>
</dbReference>
<dbReference type="InterPro" id="IPR036452">
    <property type="entry name" value="Ribo_hydro-like"/>
</dbReference>
<dbReference type="Pfam" id="PF01156">
    <property type="entry name" value="IU_nuc_hydro"/>
    <property type="match status" value="1"/>
</dbReference>
<dbReference type="Proteomes" id="UP000002663">
    <property type="component" value="Chromosome"/>
</dbReference>
<name>A0AAN1VRL4_TETHN</name>
<dbReference type="PANTHER" id="PTHR12304:SF4">
    <property type="entry name" value="URIDINE NUCLEOSIDASE"/>
    <property type="match status" value="1"/>
</dbReference>
<dbReference type="EC" id="3.2.2.-" evidence="4"/>
<dbReference type="RefSeq" id="WP_014125250.1">
    <property type="nucleotide sequence ID" value="NC_016052.1"/>
</dbReference>
<keyword evidence="2 4" id="KW-0326">Glycosidase</keyword>
<gene>
    <name evidence="4" type="ordered locus">TEH_18810</name>
</gene>
<evidence type="ECO:0000313" key="5">
    <source>
        <dbReference type="Proteomes" id="UP000002663"/>
    </source>
</evidence>
<reference evidence="4 5" key="1">
    <citation type="submission" date="2011-01" db="EMBL/GenBank/DDBJ databases">
        <title>Whole genome sequence of Tetragenococcus halophilus NBRC 12172.</title>
        <authorList>
            <person name="Nakazawa H."/>
            <person name="Omata S."/>
            <person name="Koga C."/>
            <person name="Watanabe Y."/>
            <person name="Katano Y."/>
            <person name="Ito N."/>
            <person name="Tsukatani N."/>
            <person name="Ankai A."/>
            <person name="Oguchi A."/>
            <person name="Fukui S."/>
            <person name="Yashiro I."/>
            <person name="Kamata S."/>
            <person name="Hashimoto Y."/>
            <person name="Yamazaki J."/>
            <person name="Taguchi H."/>
            <person name="Tanaka A."/>
            <person name="Koyama T."/>
            <person name="Ichige A."/>
            <person name="Hanya Y."/>
            <person name="Tanikawa S."/>
            <person name="Yamazaki S."/>
            <person name="Fujita N."/>
        </authorList>
    </citation>
    <scope>NUCLEOTIDE SEQUENCE [LARGE SCALE GENOMIC DNA]</scope>
    <source>
        <strain evidence="5">DSM 20338 / JCM 20259 / NCIMB 9735 / NBRC 12172</strain>
    </source>
</reference>
<sequence>MNTKKNIIIDCDPGIDDSLALLLALQSEELNVIGITIVSGNAPASIGAQNALKVLELVDRLDIPVYIGAEEPLEVPFVSAQDTHGEDGLGDSQIPFVTSSQAKANAVSFIKDTLKQNPETTVLALGPLTNIALALKEDPDCFAKVSRFIVMGGSYLSHGNCSPVAEFNFWCDPDAAKFVFSQNLPIPIEMVGLDVTRKIVLTPTVLEYMKHTQNKNIYRFIQQITQFYFDFHWAHEKVLGCVINDPLTIAYLLDSTIAQGFDSHVEIATSGISRGQSIVDDHDFWQLPNNCHILTNVDQTAFWHLFLTRVLKAEENELSQVLPQLLEVRA</sequence>
<dbReference type="InterPro" id="IPR023186">
    <property type="entry name" value="IUNH"/>
</dbReference>
<evidence type="ECO:0000313" key="4">
    <source>
        <dbReference type="EMBL" id="BAK95208.1"/>
    </source>
</evidence>
<protein>
    <submittedName>
        <fullName evidence="4">Ribonucleoside hydrolase</fullName>
        <ecNumber evidence="4">3.2.2.-</ecNumber>
    </submittedName>
</protein>
<proteinExistence type="predicted"/>